<protein>
    <submittedName>
        <fullName evidence="1">Uncharacterized protein</fullName>
    </submittedName>
</protein>
<reference evidence="1" key="1">
    <citation type="submission" date="2015-08" db="EMBL/GenBank/DDBJ databases">
        <authorList>
            <person name="Babu N.S."/>
            <person name="Beckwith C.J."/>
            <person name="Beseler K.G."/>
            <person name="Brison A."/>
            <person name="Carone J.V."/>
            <person name="Caskin T.P."/>
            <person name="Diamond M."/>
            <person name="Durham M.E."/>
            <person name="Foxe J.M."/>
            <person name="Go M."/>
            <person name="Henderson B.A."/>
            <person name="Jones I.B."/>
            <person name="McGettigan J.A."/>
            <person name="Micheletti S.J."/>
            <person name="Nasrallah M.E."/>
            <person name="Ortiz D."/>
            <person name="Piller C.R."/>
            <person name="Privatt S.R."/>
            <person name="Schneider S.L."/>
            <person name="Sharp S."/>
            <person name="Smith T.C."/>
            <person name="Stanton J.D."/>
            <person name="Ullery H.E."/>
            <person name="Wilson R.J."/>
            <person name="Serrano M.G."/>
            <person name="Buck G."/>
            <person name="Lee V."/>
            <person name="Wang Y."/>
            <person name="Carvalho R."/>
            <person name="Voegtly L."/>
            <person name="Shi R."/>
            <person name="Duckworth R."/>
            <person name="Johnson A."/>
            <person name="Loviza R."/>
            <person name="Walstead R."/>
            <person name="Shah Z."/>
            <person name="Kiflezghi M."/>
            <person name="Wade K."/>
            <person name="Ball S.L."/>
            <person name="Bradley K.W."/>
            <person name="Asai D.J."/>
            <person name="Bowman C.A."/>
            <person name="Russell D.A."/>
            <person name="Pope W.H."/>
            <person name="Jacobs-Sera D."/>
            <person name="Hendrix R.W."/>
            <person name="Hatfull G.F."/>
        </authorList>
    </citation>
    <scope>NUCLEOTIDE SEQUENCE</scope>
</reference>
<dbReference type="EMBL" id="GDKF01003256">
    <property type="protein sequence ID" value="JAT75366.1"/>
    <property type="molecule type" value="Transcribed_RNA"/>
</dbReference>
<gene>
    <name evidence="1" type="ORF">g.48178</name>
</gene>
<sequence>MPAPVPSCDRVFRALEDCSRKHPRQPEVCSQLSAAAGWCAVRSVCPSEGELARGYGMEGHRHAHSMALDQTSQLSVAVDAVEACAGRGPGMTPPRVPHTCSFQVQCLDECLEAHAERLEADAELPRVSQGQGRNPA</sequence>
<accession>A0A1D2A812</accession>
<organism evidence="1">
    <name type="scientific">Auxenochlorella protothecoides</name>
    <name type="common">Green microalga</name>
    <name type="synonym">Chlorella protothecoides</name>
    <dbReference type="NCBI Taxonomy" id="3075"/>
    <lineage>
        <taxon>Eukaryota</taxon>
        <taxon>Viridiplantae</taxon>
        <taxon>Chlorophyta</taxon>
        <taxon>core chlorophytes</taxon>
        <taxon>Trebouxiophyceae</taxon>
        <taxon>Chlorellales</taxon>
        <taxon>Chlorellaceae</taxon>
        <taxon>Auxenochlorella</taxon>
    </lineage>
</organism>
<evidence type="ECO:0000313" key="1">
    <source>
        <dbReference type="EMBL" id="JAT75366.1"/>
    </source>
</evidence>
<name>A0A1D2A812_AUXPR</name>
<dbReference type="AlphaFoldDB" id="A0A1D2A812"/>
<proteinExistence type="predicted"/>